<evidence type="ECO:0000256" key="1">
    <source>
        <dbReference type="ARBA" id="ARBA00010790"/>
    </source>
</evidence>
<dbReference type="SUPFAM" id="SSF51905">
    <property type="entry name" value="FAD/NAD(P)-binding domain"/>
    <property type="match status" value="1"/>
</dbReference>
<dbReference type="Proteomes" id="UP001054945">
    <property type="component" value="Unassembled WGS sequence"/>
</dbReference>
<gene>
    <name evidence="2" type="ORF">CEXT_213321</name>
</gene>
<dbReference type="GO" id="GO:0016491">
    <property type="term" value="F:oxidoreductase activity"/>
    <property type="evidence" value="ECO:0007669"/>
    <property type="project" value="TreeGrafter"/>
</dbReference>
<keyword evidence="3" id="KW-1185">Reference proteome</keyword>
<dbReference type="PANTHER" id="PTHR11552">
    <property type="entry name" value="GLUCOSE-METHANOL-CHOLINE GMC OXIDOREDUCTASE"/>
    <property type="match status" value="1"/>
</dbReference>
<dbReference type="GO" id="GO:0050660">
    <property type="term" value="F:flavin adenine dinucleotide binding"/>
    <property type="evidence" value="ECO:0007669"/>
    <property type="project" value="InterPro"/>
</dbReference>
<name>A0AAV4NCB7_CAEEX</name>
<organism evidence="2 3">
    <name type="scientific">Caerostris extrusa</name>
    <name type="common">Bark spider</name>
    <name type="synonym">Caerostris bankana</name>
    <dbReference type="NCBI Taxonomy" id="172846"/>
    <lineage>
        <taxon>Eukaryota</taxon>
        <taxon>Metazoa</taxon>
        <taxon>Ecdysozoa</taxon>
        <taxon>Arthropoda</taxon>
        <taxon>Chelicerata</taxon>
        <taxon>Arachnida</taxon>
        <taxon>Araneae</taxon>
        <taxon>Araneomorphae</taxon>
        <taxon>Entelegynae</taxon>
        <taxon>Araneoidea</taxon>
        <taxon>Araneidae</taxon>
        <taxon>Caerostris</taxon>
    </lineage>
</organism>
<dbReference type="EMBL" id="BPLR01003148">
    <property type="protein sequence ID" value="GIX81606.1"/>
    <property type="molecule type" value="Genomic_DNA"/>
</dbReference>
<dbReference type="AlphaFoldDB" id="A0AAV4NCB7"/>
<dbReference type="InterPro" id="IPR036188">
    <property type="entry name" value="FAD/NAD-bd_sf"/>
</dbReference>
<sequence>MSGYSIIPSHSPLFKITIKSDKTFAISFFDQLLGLKHSHSSITYKFFIRSLCSYYFCQDVYGYEFLFLRLLYHFLIVQPFTPKITPYFDREYDYIVVGAGSAGSVVASRLSEDEYVKVLLLEAGGKVDPVSGSTCPWHFLWSIQRWTGNIKLSHKQEQLRI</sequence>
<accession>A0AAV4NCB7</accession>
<comment type="caution">
    <text evidence="2">The sequence shown here is derived from an EMBL/GenBank/DDBJ whole genome shotgun (WGS) entry which is preliminary data.</text>
</comment>
<comment type="similarity">
    <text evidence="1">Belongs to the GMC oxidoreductase family.</text>
</comment>
<dbReference type="Gene3D" id="3.50.50.60">
    <property type="entry name" value="FAD/NAD(P)-binding domain"/>
    <property type="match status" value="1"/>
</dbReference>
<protein>
    <recommendedName>
        <fullName evidence="4">Glucose-methanol-choline oxidoreductase N-terminal domain-containing protein</fullName>
    </recommendedName>
</protein>
<dbReference type="PANTHER" id="PTHR11552:SF147">
    <property type="entry name" value="CHOLINE DEHYDROGENASE, MITOCHONDRIAL"/>
    <property type="match status" value="1"/>
</dbReference>
<reference evidence="2 3" key="1">
    <citation type="submission" date="2021-06" db="EMBL/GenBank/DDBJ databases">
        <title>Caerostris extrusa draft genome.</title>
        <authorList>
            <person name="Kono N."/>
            <person name="Arakawa K."/>
        </authorList>
    </citation>
    <scope>NUCLEOTIDE SEQUENCE [LARGE SCALE GENOMIC DNA]</scope>
</reference>
<proteinExistence type="inferred from homology"/>
<evidence type="ECO:0008006" key="4">
    <source>
        <dbReference type="Google" id="ProtNLM"/>
    </source>
</evidence>
<evidence type="ECO:0000313" key="3">
    <source>
        <dbReference type="Proteomes" id="UP001054945"/>
    </source>
</evidence>
<dbReference type="InterPro" id="IPR012132">
    <property type="entry name" value="GMC_OxRdtase"/>
</dbReference>
<evidence type="ECO:0000313" key="2">
    <source>
        <dbReference type="EMBL" id="GIX81606.1"/>
    </source>
</evidence>